<dbReference type="RefSeq" id="WP_343968775.1">
    <property type="nucleotide sequence ID" value="NZ_BAAAGK010000067.1"/>
</dbReference>
<comment type="caution">
    <text evidence="1">The sequence shown here is derived from an EMBL/GenBank/DDBJ whole genome shotgun (WGS) entry which is preliminary data.</text>
</comment>
<proteinExistence type="predicted"/>
<organism evidence="1 2">
    <name type="scientific">Streptosporangium amethystogenes subsp. fukuiense</name>
    <dbReference type="NCBI Taxonomy" id="698418"/>
    <lineage>
        <taxon>Bacteria</taxon>
        <taxon>Bacillati</taxon>
        <taxon>Actinomycetota</taxon>
        <taxon>Actinomycetes</taxon>
        <taxon>Streptosporangiales</taxon>
        <taxon>Streptosporangiaceae</taxon>
        <taxon>Streptosporangium</taxon>
    </lineage>
</organism>
<dbReference type="EMBL" id="JBHTEE010000001">
    <property type="protein sequence ID" value="MFC7601676.1"/>
    <property type="molecule type" value="Genomic_DNA"/>
</dbReference>
<sequence length="186" mass="20111">MSKRDLLSLVLGAPDFVVRRPPGRGEVAPIARWRDVEAGLGAVLFLRHRKNGILASEMSVAERGQAGGWASLDIDSGSADYPDFFSESIAASDEVVHIGSSERWVSDPGLNDGEGAPLCLFEVAVGESIEKITCSVGGRVVEQEISPLRVALLGVWSEQPATFHTYTRDGVRRELPVSTSPFEFGW</sequence>
<dbReference type="Proteomes" id="UP001596514">
    <property type="component" value="Unassembled WGS sequence"/>
</dbReference>
<name>A0ABW2T0J2_9ACTN</name>
<evidence type="ECO:0000313" key="1">
    <source>
        <dbReference type="EMBL" id="MFC7601676.1"/>
    </source>
</evidence>
<reference evidence="2" key="1">
    <citation type="journal article" date="2019" name="Int. J. Syst. Evol. Microbiol.">
        <title>The Global Catalogue of Microorganisms (GCM) 10K type strain sequencing project: providing services to taxonomists for standard genome sequencing and annotation.</title>
        <authorList>
            <consortium name="The Broad Institute Genomics Platform"/>
            <consortium name="The Broad Institute Genome Sequencing Center for Infectious Disease"/>
            <person name="Wu L."/>
            <person name="Ma J."/>
        </authorList>
    </citation>
    <scope>NUCLEOTIDE SEQUENCE [LARGE SCALE GENOMIC DNA]</scope>
    <source>
        <strain evidence="2">JCM 10083</strain>
    </source>
</reference>
<keyword evidence="2" id="KW-1185">Reference proteome</keyword>
<accession>A0ABW2T0J2</accession>
<gene>
    <name evidence="1" type="ORF">ACFQVD_16405</name>
</gene>
<evidence type="ECO:0000313" key="2">
    <source>
        <dbReference type="Proteomes" id="UP001596514"/>
    </source>
</evidence>
<protein>
    <submittedName>
        <fullName evidence="1">Uncharacterized protein</fullName>
    </submittedName>
</protein>